<dbReference type="RefSeq" id="WP_092224042.1">
    <property type="nucleotide sequence ID" value="NZ_FNJI01000021.1"/>
</dbReference>
<evidence type="ECO:0000313" key="2">
    <source>
        <dbReference type="EMBL" id="SDP47412.1"/>
    </source>
</evidence>
<evidence type="ECO:0000313" key="3">
    <source>
        <dbReference type="Proteomes" id="UP000199073"/>
    </source>
</evidence>
<sequence>MRCPKCGYISFDFLDECLKCKKNIRGASESLGGTVYKKTAPAFLRFDQVAGDIGIEIDSAMAGAVDPEEYIDEDLEILMADDESEDGEEGEINFDQQEQDDLDITIESSSEDDDEGIEIDLSQFDMTKEDELDSDDDPEQANLSDEPSVLSVPEELNDLSDLEPPAKGSQADNEVLELEKGFDDLDFDLALGDLEEELKKDNPLRQEAPLSLDDIDFADTLELDSADDSFKKDIEDDDLDFDLDLGGLSFEKDDK</sequence>
<feature type="compositionally biased region" description="Acidic residues" evidence="1">
    <location>
        <begin position="128"/>
        <end position="139"/>
    </location>
</feature>
<dbReference type="AlphaFoldDB" id="A0A1H0T001"/>
<dbReference type="EMBL" id="FNJI01000021">
    <property type="protein sequence ID" value="SDP47412.1"/>
    <property type="molecule type" value="Genomic_DNA"/>
</dbReference>
<dbReference type="OrthoDB" id="5432538at2"/>
<feature type="region of interest" description="Disordered" evidence="1">
    <location>
        <begin position="82"/>
        <end position="171"/>
    </location>
</feature>
<accession>A0A1H0T001</accession>
<evidence type="ECO:0000256" key="1">
    <source>
        <dbReference type="SAM" id="MobiDB-lite"/>
    </source>
</evidence>
<gene>
    <name evidence="2" type="ORF">SAMN05660330_02886</name>
</gene>
<feature type="compositionally biased region" description="Acidic residues" evidence="1">
    <location>
        <begin position="82"/>
        <end position="118"/>
    </location>
</feature>
<proteinExistence type="predicted"/>
<dbReference type="STRING" id="91360.SAMN05660330_02886"/>
<protein>
    <submittedName>
        <fullName evidence="2">Uncharacterized protein</fullName>
    </submittedName>
</protein>
<reference evidence="2" key="1">
    <citation type="submission" date="2016-10" db="EMBL/GenBank/DDBJ databases">
        <authorList>
            <person name="de Groot N.N."/>
        </authorList>
    </citation>
    <scope>NUCLEOTIDE SEQUENCE [LARGE SCALE GENOMIC DNA]</scope>
    <source>
        <strain evidence="2">DSM 12130</strain>
    </source>
</reference>
<organism evidence="2 3">
    <name type="scientific">Desulforhopalus singaporensis</name>
    <dbReference type="NCBI Taxonomy" id="91360"/>
    <lineage>
        <taxon>Bacteria</taxon>
        <taxon>Pseudomonadati</taxon>
        <taxon>Thermodesulfobacteriota</taxon>
        <taxon>Desulfobulbia</taxon>
        <taxon>Desulfobulbales</taxon>
        <taxon>Desulfocapsaceae</taxon>
        <taxon>Desulforhopalus</taxon>
    </lineage>
</organism>
<name>A0A1H0T001_9BACT</name>
<keyword evidence="3" id="KW-1185">Reference proteome</keyword>
<dbReference type="Proteomes" id="UP000199073">
    <property type="component" value="Unassembled WGS sequence"/>
</dbReference>